<evidence type="ECO:0000256" key="2">
    <source>
        <dbReference type="SAM" id="Phobius"/>
    </source>
</evidence>
<keyword evidence="2" id="KW-1133">Transmembrane helix</keyword>
<dbReference type="AlphaFoldDB" id="A0A518H3B6"/>
<sequence>MFQPTTLPDWMMTWRPPSSPTPRPLSLLAEAGPLSRRPHRGRSRRRWAPTCKGFVGDLVVLALGVVGSLTTRGLTRRLSLGFILAGGVNLATASEQWVEPNLPTSKVLGRMHPAIRVPQVARTLIPRSAFGESYSAFAEIHPEAIDVRLVFDEDGENTATIIWTVPTLEPFRRIGHCLIALLLALFCGTIVRLVSTREERRLAGSS</sequence>
<dbReference type="EMBL" id="CP036426">
    <property type="protein sequence ID" value="QDV35336.1"/>
    <property type="molecule type" value="Genomic_DNA"/>
</dbReference>
<reference evidence="3 4" key="1">
    <citation type="submission" date="2019-02" db="EMBL/GenBank/DDBJ databases">
        <title>Deep-cultivation of Planctomycetes and their phenomic and genomic characterization uncovers novel biology.</title>
        <authorList>
            <person name="Wiegand S."/>
            <person name="Jogler M."/>
            <person name="Boedeker C."/>
            <person name="Pinto D."/>
            <person name="Vollmers J."/>
            <person name="Rivas-Marin E."/>
            <person name="Kohn T."/>
            <person name="Peeters S.H."/>
            <person name="Heuer A."/>
            <person name="Rast P."/>
            <person name="Oberbeckmann S."/>
            <person name="Bunk B."/>
            <person name="Jeske O."/>
            <person name="Meyerdierks A."/>
            <person name="Storesund J.E."/>
            <person name="Kallscheuer N."/>
            <person name="Luecker S."/>
            <person name="Lage O.M."/>
            <person name="Pohl T."/>
            <person name="Merkel B.J."/>
            <person name="Hornburger P."/>
            <person name="Mueller R.-W."/>
            <person name="Bruemmer F."/>
            <person name="Labrenz M."/>
            <person name="Spormann A.M."/>
            <person name="Op den Camp H."/>
            <person name="Overmann J."/>
            <person name="Amann R."/>
            <person name="Jetten M.S.M."/>
            <person name="Mascher T."/>
            <person name="Medema M.H."/>
            <person name="Devos D.P."/>
            <person name="Kaster A.-K."/>
            <person name="Ovreas L."/>
            <person name="Rohde M."/>
            <person name="Galperin M.Y."/>
            <person name="Jogler C."/>
        </authorList>
    </citation>
    <scope>NUCLEOTIDE SEQUENCE [LARGE SCALE GENOMIC DNA]</scope>
    <source>
        <strain evidence="3 4">ElP</strain>
    </source>
</reference>
<organism evidence="3 4">
    <name type="scientific">Tautonia plasticadhaerens</name>
    <dbReference type="NCBI Taxonomy" id="2527974"/>
    <lineage>
        <taxon>Bacteria</taxon>
        <taxon>Pseudomonadati</taxon>
        <taxon>Planctomycetota</taxon>
        <taxon>Planctomycetia</taxon>
        <taxon>Isosphaerales</taxon>
        <taxon>Isosphaeraceae</taxon>
        <taxon>Tautonia</taxon>
    </lineage>
</organism>
<gene>
    <name evidence="3" type="ORF">ElP_32390</name>
</gene>
<evidence type="ECO:0000256" key="1">
    <source>
        <dbReference type="SAM" id="MobiDB-lite"/>
    </source>
</evidence>
<dbReference type="KEGG" id="tpla:ElP_32390"/>
<keyword evidence="4" id="KW-1185">Reference proteome</keyword>
<feature type="transmembrane region" description="Helical" evidence="2">
    <location>
        <begin position="173"/>
        <end position="194"/>
    </location>
</feature>
<keyword evidence="2" id="KW-0812">Transmembrane</keyword>
<keyword evidence="2" id="KW-0472">Membrane</keyword>
<name>A0A518H3B6_9BACT</name>
<feature type="region of interest" description="Disordered" evidence="1">
    <location>
        <begin position="1"/>
        <end position="43"/>
    </location>
</feature>
<proteinExistence type="predicted"/>
<accession>A0A518H3B6</accession>
<evidence type="ECO:0000313" key="4">
    <source>
        <dbReference type="Proteomes" id="UP000317835"/>
    </source>
</evidence>
<protein>
    <submittedName>
        <fullName evidence="3">Uncharacterized protein</fullName>
    </submittedName>
</protein>
<feature type="compositionally biased region" description="Low complexity" evidence="1">
    <location>
        <begin position="24"/>
        <end position="35"/>
    </location>
</feature>
<dbReference type="Proteomes" id="UP000317835">
    <property type="component" value="Chromosome"/>
</dbReference>
<evidence type="ECO:0000313" key="3">
    <source>
        <dbReference type="EMBL" id="QDV35336.1"/>
    </source>
</evidence>